<dbReference type="RefSeq" id="WP_309900456.1">
    <property type="nucleotide sequence ID" value="NZ_JAVDRF010000003.1"/>
</dbReference>
<dbReference type="SUPFAM" id="SSF53850">
    <property type="entry name" value="Periplasmic binding protein-like II"/>
    <property type="match status" value="1"/>
</dbReference>
<evidence type="ECO:0000256" key="1">
    <source>
        <dbReference type="ARBA" id="ARBA00006987"/>
    </source>
</evidence>
<reference evidence="3 4" key="1">
    <citation type="submission" date="2023-07" db="EMBL/GenBank/DDBJ databases">
        <title>Sorghum-associated microbial communities from plants grown in Nebraska, USA.</title>
        <authorList>
            <person name="Schachtman D."/>
        </authorList>
    </citation>
    <scope>NUCLEOTIDE SEQUENCE [LARGE SCALE GENOMIC DNA]</scope>
    <source>
        <strain evidence="3 4">DS1781</strain>
    </source>
</reference>
<dbReference type="PANTHER" id="PTHR42928">
    <property type="entry name" value="TRICARBOXYLATE-BINDING PROTEIN"/>
    <property type="match status" value="1"/>
</dbReference>
<keyword evidence="2" id="KW-0732">Signal</keyword>
<proteinExistence type="inferred from homology"/>
<evidence type="ECO:0000256" key="2">
    <source>
        <dbReference type="SAM" id="SignalP"/>
    </source>
</evidence>
<dbReference type="PANTHER" id="PTHR42928:SF3">
    <property type="entry name" value="UPF0065 PROTEIN YFLP"/>
    <property type="match status" value="1"/>
</dbReference>
<evidence type="ECO:0000313" key="4">
    <source>
        <dbReference type="Proteomes" id="UP001184230"/>
    </source>
</evidence>
<dbReference type="EMBL" id="JAVDRF010000003">
    <property type="protein sequence ID" value="MDR6535923.1"/>
    <property type="molecule type" value="Genomic_DNA"/>
</dbReference>
<sequence>MVHTTRRLFTSWLAATAAGALPAVASAQAARPALPAAPALPKLRIVIPANEGGGWDQTGRALGAAMVAAGAVGQIEYENIGGKGGTIGLARYVEKYDADPDALLMSGMVMVGAVALQKPAVDMSRIAPVARLTSDYEVVVVRGDSAIMTAKDLIAKMRADPANAGIAGGSAGGIDHMFAGILARATGNTAALVYQPFAGGAQVVSAVESGKAIAGISGYSEFSEHIASGKLRAVGVSSRNAFMGVPSVRQQGVDADLANWRGVFTGKGVPAARQAVLLDAVRRGVANDAWQKVVKRNNWDNYWMEGKDFQSFLELDQSMAGVLTYILKLKT</sequence>
<dbReference type="PROSITE" id="PS51318">
    <property type="entry name" value="TAT"/>
    <property type="match status" value="1"/>
</dbReference>
<protein>
    <submittedName>
        <fullName evidence="3">Tricarboxylic transport membrane protein</fullName>
    </submittedName>
</protein>
<dbReference type="InterPro" id="IPR042100">
    <property type="entry name" value="Bug_dom1"/>
</dbReference>
<dbReference type="InterPro" id="IPR005064">
    <property type="entry name" value="BUG"/>
</dbReference>
<organism evidence="3 4">
    <name type="scientific">Variovorax soli</name>
    <dbReference type="NCBI Taxonomy" id="376815"/>
    <lineage>
        <taxon>Bacteria</taxon>
        <taxon>Pseudomonadati</taxon>
        <taxon>Pseudomonadota</taxon>
        <taxon>Betaproteobacteria</taxon>
        <taxon>Burkholderiales</taxon>
        <taxon>Comamonadaceae</taxon>
        <taxon>Variovorax</taxon>
    </lineage>
</organism>
<comment type="similarity">
    <text evidence="1">Belongs to the UPF0065 (bug) family.</text>
</comment>
<dbReference type="Gene3D" id="3.40.190.150">
    <property type="entry name" value="Bordetella uptake gene, domain 1"/>
    <property type="match status" value="1"/>
</dbReference>
<dbReference type="Pfam" id="PF03401">
    <property type="entry name" value="TctC"/>
    <property type="match status" value="1"/>
</dbReference>
<keyword evidence="4" id="KW-1185">Reference proteome</keyword>
<feature type="signal peptide" evidence="2">
    <location>
        <begin position="1"/>
        <end position="29"/>
    </location>
</feature>
<comment type="caution">
    <text evidence="3">The sequence shown here is derived from an EMBL/GenBank/DDBJ whole genome shotgun (WGS) entry which is preliminary data.</text>
</comment>
<dbReference type="InterPro" id="IPR006311">
    <property type="entry name" value="TAT_signal"/>
</dbReference>
<feature type="chain" id="PRO_5045291462" evidence="2">
    <location>
        <begin position="30"/>
        <end position="331"/>
    </location>
</feature>
<accession>A0ABU1NBT4</accession>
<evidence type="ECO:0000313" key="3">
    <source>
        <dbReference type="EMBL" id="MDR6535923.1"/>
    </source>
</evidence>
<dbReference type="Gene3D" id="3.40.190.10">
    <property type="entry name" value="Periplasmic binding protein-like II"/>
    <property type="match status" value="1"/>
</dbReference>
<dbReference type="Proteomes" id="UP001184230">
    <property type="component" value="Unassembled WGS sequence"/>
</dbReference>
<gene>
    <name evidence="3" type="ORF">J2739_001693</name>
</gene>
<dbReference type="PIRSF" id="PIRSF017082">
    <property type="entry name" value="YflP"/>
    <property type="match status" value="1"/>
</dbReference>
<name>A0ABU1NBT4_9BURK</name>